<dbReference type="GO" id="GO:0006730">
    <property type="term" value="P:one-carbon metabolic process"/>
    <property type="evidence" value="ECO:0007669"/>
    <property type="project" value="UniProtKB-KW"/>
</dbReference>
<feature type="active site" evidence="16 17">
    <location>
        <position position="349"/>
    </location>
</feature>
<dbReference type="PIRSF" id="PIRSF000389">
    <property type="entry name" value="DHFR-TS"/>
    <property type="match status" value="1"/>
</dbReference>
<name>A0A6G0XU71_9STRA</name>
<comment type="similarity">
    <text evidence="3 15">In the N-terminal section; belongs to the dihydrofolate reductase family.</text>
</comment>
<dbReference type="UniPathway" id="UPA00077">
    <property type="reaction ID" value="UER00158"/>
</dbReference>
<comment type="catalytic activity">
    <reaction evidence="14">
        <text>(6S)-5,6,7,8-tetrahydrofolate + NADP(+) = 7,8-dihydrofolate + NADPH + H(+)</text>
        <dbReference type="Rhea" id="RHEA:15009"/>
        <dbReference type="ChEBI" id="CHEBI:15378"/>
        <dbReference type="ChEBI" id="CHEBI:57451"/>
        <dbReference type="ChEBI" id="CHEBI:57453"/>
        <dbReference type="ChEBI" id="CHEBI:57783"/>
        <dbReference type="ChEBI" id="CHEBI:58349"/>
        <dbReference type="EC" id="1.5.1.3"/>
    </reaction>
</comment>
<evidence type="ECO:0000256" key="5">
    <source>
        <dbReference type="ARBA" id="ARBA00022563"/>
    </source>
</evidence>
<organism evidence="19 20">
    <name type="scientific">Aphanomyces euteiches</name>
    <dbReference type="NCBI Taxonomy" id="100861"/>
    <lineage>
        <taxon>Eukaryota</taxon>
        <taxon>Sar</taxon>
        <taxon>Stramenopiles</taxon>
        <taxon>Oomycota</taxon>
        <taxon>Saprolegniomycetes</taxon>
        <taxon>Saprolegniales</taxon>
        <taxon>Verrucalvaceae</taxon>
        <taxon>Aphanomyces</taxon>
    </lineage>
</organism>
<dbReference type="SUPFAM" id="SSF53597">
    <property type="entry name" value="Dihydrofolate reductase-like"/>
    <property type="match status" value="1"/>
</dbReference>
<keyword evidence="9" id="KW-0521">NADP</keyword>
<evidence type="ECO:0000256" key="6">
    <source>
        <dbReference type="ARBA" id="ARBA00022603"/>
    </source>
</evidence>
<dbReference type="NCBIfam" id="NF002497">
    <property type="entry name" value="PRK01827.1-3"/>
    <property type="match status" value="1"/>
</dbReference>
<dbReference type="InterPro" id="IPR024072">
    <property type="entry name" value="DHFR-like_dom_sf"/>
</dbReference>
<dbReference type="InterPro" id="IPR020940">
    <property type="entry name" value="Thymidylate_synthase_AS"/>
</dbReference>
<keyword evidence="20" id="KW-1185">Reference proteome</keyword>
<dbReference type="CDD" id="cd00209">
    <property type="entry name" value="DHFR"/>
    <property type="match status" value="1"/>
</dbReference>
<proteinExistence type="inferred from homology"/>
<dbReference type="PANTHER" id="PTHR11548">
    <property type="entry name" value="THYMIDYLATE SYNTHASE 1"/>
    <property type="match status" value="1"/>
</dbReference>
<dbReference type="InterPro" id="IPR017925">
    <property type="entry name" value="DHFR_CS"/>
</dbReference>
<protein>
    <recommendedName>
        <fullName evidence="4 15">Bifunctional dihydrofolate reductase-thymidylate synthase</fullName>
    </recommendedName>
</protein>
<evidence type="ECO:0000256" key="2">
    <source>
        <dbReference type="ARBA" id="ARBA00006900"/>
    </source>
</evidence>
<dbReference type="GO" id="GO:0032259">
    <property type="term" value="P:methylation"/>
    <property type="evidence" value="ECO:0007669"/>
    <property type="project" value="UniProtKB-KW"/>
</dbReference>
<dbReference type="PROSITE" id="PS00075">
    <property type="entry name" value="DHFR_1"/>
    <property type="match status" value="1"/>
</dbReference>
<evidence type="ECO:0000256" key="9">
    <source>
        <dbReference type="ARBA" id="ARBA00022857"/>
    </source>
</evidence>
<evidence type="ECO:0000256" key="11">
    <source>
        <dbReference type="ARBA" id="ARBA00023268"/>
    </source>
</evidence>
<dbReference type="PANTHER" id="PTHR11548:SF2">
    <property type="entry name" value="THYMIDYLATE SYNTHASE"/>
    <property type="match status" value="1"/>
</dbReference>
<evidence type="ECO:0000313" key="20">
    <source>
        <dbReference type="Proteomes" id="UP000481153"/>
    </source>
</evidence>
<dbReference type="InterPro" id="IPR023451">
    <property type="entry name" value="Thymidate_synth/dCMP_Mease_dom"/>
</dbReference>
<evidence type="ECO:0000256" key="17">
    <source>
        <dbReference type="PROSITE-ProRule" id="PRU10016"/>
    </source>
</evidence>
<accession>A0A6G0XU71</accession>
<dbReference type="InterPro" id="IPR012262">
    <property type="entry name" value="DHFR-TS"/>
</dbReference>
<comment type="catalytic activity">
    <reaction evidence="13">
        <text>dUMP + (6R)-5,10-methylene-5,6,7,8-tetrahydrofolate = 7,8-dihydrofolate + dTMP</text>
        <dbReference type="Rhea" id="RHEA:12104"/>
        <dbReference type="ChEBI" id="CHEBI:15636"/>
        <dbReference type="ChEBI" id="CHEBI:57451"/>
        <dbReference type="ChEBI" id="CHEBI:63528"/>
        <dbReference type="ChEBI" id="CHEBI:246422"/>
        <dbReference type="EC" id="2.1.1.45"/>
    </reaction>
</comment>
<dbReference type="PROSITE" id="PS00091">
    <property type="entry name" value="THYMIDYLATE_SYNTHASE"/>
    <property type="match status" value="1"/>
</dbReference>
<dbReference type="GO" id="GO:0004146">
    <property type="term" value="F:dihydrofolate reductase activity"/>
    <property type="evidence" value="ECO:0007669"/>
    <property type="project" value="UniProtKB-EC"/>
</dbReference>
<comment type="similarity">
    <text evidence="2 15">In the C-terminal section; belongs to the thymidylate synthase family.</text>
</comment>
<dbReference type="Pfam" id="PF00303">
    <property type="entry name" value="Thymidylat_synt"/>
    <property type="match status" value="1"/>
</dbReference>
<comment type="function">
    <text evidence="12">Bifunctional enzyme. Involved in de novo dTMP biosynthesis. Key enzyme in folate metabolism. Catalyzes an essential reaction for de novo glycine and purine synthesis, DNA precursor synthesis, and for the conversion of dUMP to dTMP.</text>
</comment>
<dbReference type="Gene3D" id="3.40.430.10">
    <property type="entry name" value="Dihydrofolate Reductase, subunit A"/>
    <property type="match status" value="1"/>
</dbReference>
<evidence type="ECO:0000256" key="4">
    <source>
        <dbReference type="ARBA" id="ARBA00019798"/>
    </source>
</evidence>
<dbReference type="EMBL" id="VJMJ01000012">
    <property type="protein sequence ID" value="KAF0743953.1"/>
    <property type="molecule type" value="Genomic_DNA"/>
</dbReference>
<comment type="pathway">
    <text evidence="1 15">Cofactor biosynthesis; tetrahydrofolate biosynthesis; 5,6,7,8-tetrahydrofolate from 7,8-dihydrofolate: step 1/1.</text>
</comment>
<dbReference type="HAMAP" id="MF_00008">
    <property type="entry name" value="Thymidy_synth_bact"/>
    <property type="match status" value="1"/>
</dbReference>
<keyword evidence="8 15" id="KW-0545">Nucleotide biosynthesis</keyword>
<dbReference type="FunFam" id="3.30.572.10:FF:000002">
    <property type="entry name" value="Possible thymidylate synthase"/>
    <property type="match status" value="1"/>
</dbReference>
<dbReference type="NCBIfam" id="TIGR03284">
    <property type="entry name" value="thym_sym"/>
    <property type="match status" value="1"/>
</dbReference>
<dbReference type="GO" id="GO:0006231">
    <property type="term" value="P:dTMP biosynthetic process"/>
    <property type="evidence" value="ECO:0007669"/>
    <property type="project" value="InterPro"/>
</dbReference>
<keyword evidence="11" id="KW-0511">Multifunctional enzyme</keyword>
<dbReference type="VEuPathDB" id="FungiDB:AeMF1_018091"/>
<dbReference type="Proteomes" id="UP000481153">
    <property type="component" value="Unassembled WGS sequence"/>
</dbReference>
<evidence type="ECO:0000256" key="13">
    <source>
        <dbReference type="ARBA" id="ARBA00047344"/>
    </source>
</evidence>
<reference evidence="19 20" key="1">
    <citation type="submission" date="2019-07" db="EMBL/GenBank/DDBJ databases">
        <title>Genomics analysis of Aphanomyces spp. identifies a new class of oomycete effector associated with host adaptation.</title>
        <authorList>
            <person name="Gaulin E."/>
        </authorList>
    </citation>
    <scope>NUCLEOTIDE SEQUENCE [LARGE SCALE GENOMIC DNA]</scope>
    <source>
        <strain evidence="19 20">ATCC 201684</strain>
    </source>
</reference>
<evidence type="ECO:0000256" key="14">
    <source>
        <dbReference type="ARBA" id="ARBA00048873"/>
    </source>
</evidence>
<comment type="caution">
    <text evidence="19">The sequence shown here is derived from an EMBL/GenBank/DDBJ whole genome shotgun (WGS) entry which is preliminary data.</text>
</comment>
<dbReference type="InterPro" id="IPR001796">
    <property type="entry name" value="DHFR_dom"/>
</dbReference>
<dbReference type="PRINTS" id="PR00108">
    <property type="entry name" value="THYMDSNTHASE"/>
</dbReference>
<dbReference type="CDD" id="cd00351">
    <property type="entry name" value="TS_Pyrimidine_HMase"/>
    <property type="match status" value="1"/>
</dbReference>
<dbReference type="Gene3D" id="3.30.572.10">
    <property type="entry name" value="Thymidylate synthase/dCMP hydroxymethylase domain"/>
    <property type="match status" value="1"/>
</dbReference>
<dbReference type="GO" id="GO:0005739">
    <property type="term" value="C:mitochondrion"/>
    <property type="evidence" value="ECO:0007669"/>
    <property type="project" value="TreeGrafter"/>
</dbReference>
<keyword evidence="5 15" id="KW-0554">One-carbon metabolism</keyword>
<dbReference type="GO" id="GO:0005829">
    <property type="term" value="C:cytosol"/>
    <property type="evidence" value="ECO:0007669"/>
    <property type="project" value="TreeGrafter"/>
</dbReference>
<gene>
    <name evidence="19" type="ORF">Ae201684_001593</name>
</gene>
<evidence type="ECO:0000256" key="1">
    <source>
        <dbReference type="ARBA" id="ARBA00004903"/>
    </source>
</evidence>
<evidence type="ECO:0000313" key="19">
    <source>
        <dbReference type="EMBL" id="KAF0743953.1"/>
    </source>
</evidence>
<evidence type="ECO:0000256" key="16">
    <source>
        <dbReference type="PIRSR" id="PIRSR000389-1"/>
    </source>
</evidence>
<evidence type="ECO:0000256" key="10">
    <source>
        <dbReference type="ARBA" id="ARBA00023002"/>
    </source>
</evidence>
<dbReference type="GO" id="GO:0046654">
    <property type="term" value="P:tetrahydrofolate biosynthetic process"/>
    <property type="evidence" value="ECO:0007669"/>
    <property type="project" value="UniProtKB-UniPathway"/>
</dbReference>
<dbReference type="AlphaFoldDB" id="A0A6G0XU71"/>
<evidence type="ECO:0000256" key="3">
    <source>
        <dbReference type="ARBA" id="ARBA00010176"/>
    </source>
</evidence>
<dbReference type="Pfam" id="PF00186">
    <property type="entry name" value="DHFR_1"/>
    <property type="match status" value="1"/>
</dbReference>
<dbReference type="GO" id="GO:0004799">
    <property type="term" value="F:thymidylate synthase activity"/>
    <property type="evidence" value="ECO:0007669"/>
    <property type="project" value="UniProtKB-EC"/>
</dbReference>
<sequence>MRELSVVVAVARKSWGIGINNTIPWRLPSDLKHFREITTATKDTTKQNAVIMGRKTWESIPAKHRPLPGRLNVVLTRNAELGAQFESTSQVLVASSLDEALAKLPESVEQVFAIGGASIYDEALRHPTCHRAYVTMVEGDYECDTFFPSTLKQLGFVATEIQPEQRENDIDFHFTTFERKHEELQYLELIQRILDEGVQKGDRTGTGTISLFGAQMRFSLRDDIFPLLTTKRVFWKGVAEELLWFISGNTSAKTLQDKGIKIWDGNGSREYLDSIGLSHREEGDLGPVYGFQWRHFGAKYVDMHTDYTGQGHDQLAEVIHKIKHTPNDRRIILSAWNPSDLGIMALPPCHMFCQFYVANGELSCQMYQRSADMGLGVPFNIASYSLLTRMIAQVCGLKAGDLIHVFGDAHVYLNHVEPLLEQLKRSPRPFPKLYLNPAKTDIDSFEFSDFTLEGYNPHKTIKMDMSV</sequence>
<evidence type="ECO:0000256" key="12">
    <source>
        <dbReference type="ARBA" id="ARBA00025154"/>
    </source>
</evidence>
<evidence type="ECO:0000256" key="7">
    <source>
        <dbReference type="ARBA" id="ARBA00022679"/>
    </source>
</evidence>
<dbReference type="InterPro" id="IPR036926">
    <property type="entry name" value="Thymidate_synth/dCMP_Mease_sf"/>
</dbReference>
<dbReference type="PROSITE" id="PS51330">
    <property type="entry name" value="DHFR_2"/>
    <property type="match status" value="1"/>
</dbReference>
<keyword evidence="10 15" id="KW-0560">Oxidoreductase</keyword>
<dbReference type="InterPro" id="IPR000398">
    <property type="entry name" value="Thymidylate_synthase"/>
</dbReference>
<dbReference type="InterPro" id="IPR045097">
    <property type="entry name" value="Thymidate_synth/dCMP_Mease"/>
</dbReference>
<dbReference type="SUPFAM" id="SSF55831">
    <property type="entry name" value="Thymidylate synthase/dCMP hydroxymethylase"/>
    <property type="match status" value="1"/>
</dbReference>
<evidence type="ECO:0000256" key="8">
    <source>
        <dbReference type="ARBA" id="ARBA00022727"/>
    </source>
</evidence>
<keyword evidence="6 15" id="KW-0489">Methyltransferase</keyword>
<feature type="domain" description="DHFR" evidence="18">
    <location>
        <begin position="3"/>
        <end position="179"/>
    </location>
</feature>
<evidence type="ECO:0000259" key="18">
    <source>
        <dbReference type="PROSITE" id="PS51330"/>
    </source>
</evidence>
<keyword evidence="7 15" id="KW-0808">Transferase</keyword>
<evidence type="ECO:0000256" key="15">
    <source>
        <dbReference type="PIRNR" id="PIRNR000389"/>
    </source>
</evidence>